<organism evidence="2 3">
    <name type="scientific">Sphingopyxis alaskensis (strain DSM 13593 / LMG 18877 / RB2256)</name>
    <name type="common">Sphingomonas alaskensis</name>
    <dbReference type="NCBI Taxonomy" id="317655"/>
    <lineage>
        <taxon>Bacteria</taxon>
        <taxon>Pseudomonadati</taxon>
        <taxon>Pseudomonadota</taxon>
        <taxon>Alphaproteobacteria</taxon>
        <taxon>Sphingomonadales</taxon>
        <taxon>Sphingomonadaceae</taxon>
        <taxon>Sphingopyxis</taxon>
    </lineage>
</organism>
<dbReference type="Proteomes" id="UP000006578">
    <property type="component" value="Chromosome"/>
</dbReference>
<protein>
    <submittedName>
        <fullName evidence="2">Lipoprotein-related protein</fullName>
    </submittedName>
</protein>
<evidence type="ECO:0000256" key="1">
    <source>
        <dbReference type="SAM" id="SignalP"/>
    </source>
</evidence>
<dbReference type="InterPro" id="IPR039366">
    <property type="entry name" value="Pilotin"/>
</dbReference>
<dbReference type="Pfam" id="PF09619">
    <property type="entry name" value="YscW"/>
    <property type="match status" value="1"/>
</dbReference>
<accession>Q1GNI6</accession>
<evidence type="ECO:0000313" key="2">
    <source>
        <dbReference type="EMBL" id="ABF54786.1"/>
    </source>
</evidence>
<dbReference type="PROSITE" id="PS51257">
    <property type="entry name" value="PROKAR_LIPOPROTEIN"/>
    <property type="match status" value="1"/>
</dbReference>
<dbReference type="EMBL" id="CP000356">
    <property type="protein sequence ID" value="ABF54786.1"/>
    <property type="molecule type" value="Genomic_DNA"/>
</dbReference>
<keyword evidence="1" id="KW-0732">Signal</keyword>
<evidence type="ECO:0000313" key="3">
    <source>
        <dbReference type="Proteomes" id="UP000006578"/>
    </source>
</evidence>
<dbReference type="STRING" id="317655.Sala_3082"/>
<feature type="chain" id="PRO_5004189446" evidence="1">
    <location>
        <begin position="20"/>
        <end position="141"/>
    </location>
</feature>
<dbReference type="HOGENOM" id="CLU_130974_1_0_5"/>
<dbReference type="AlphaFoldDB" id="Q1GNI6"/>
<dbReference type="RefSeq" id="WP_011543348.1">
    <property type="nucleotide sequence ID" value="NC_008048.1"/>
</dbReference>
<dbReference type="PANTHER" id="PTHR38013">
    <property type="entry name" value="GLYCOPROTEIN/POLYSACCHARIDE METABOLISM"/>
    <property type="match status" value="1"/>
</dbReference>
<dbReference type="InterPro" id="IPR053196">
    <property type="entry name" value="Lipoprotein_YbaY-like"/>
</dbReference>
<reference evidence="2 3" key="1">
    <citation type="journal article" date="2009" name="Proc. Natl. Acad. Sci. U.S.A.">
        <title>The genomic basis of trophic strategy in marine bacteria.</title>
        <authorList>
            <person name="Lauro F.M."/>
            <person name="McDougald D."/>
            <person name="Thomas T."/>
            <person name="Williams T.J."/>
            <person name="Egan S."/>
            <person name="Rice S."/>
            <person name="DeMaere M.Z."/>
            <person name="Ting L."/>
            <person name="Ertan H."/>
            <person name="Johnson J."/>
            <person name="Ferriera S."/>
            <person name="Lapidus A."/>
            <person name="Anderson I."/>
            <person name="Kyrpides N."/>
            <person name="Munk A.C."/>
            <person name="Detter C."/>
            <person name="Han C.S."/>
            <person name="Brown M.V."/>
            <person name="Robb F.T."/>
            <person name="Kjelleberg S."/>
            <person name="Cavicchioli R."/>
        </authorList>
    </citation>
    <scope>NUCLEOTIDE SEQUENCE [LARGE SCALE GENOMIC DNA]</scope>
    <source>
        <strain evidence="3">DSM 13593 / LMG 18877 / RB2256</strain>
    </source>
</reference>
<name>Q1GNI6_SPHAL</name>
<gene>
    <name evidence="2" type="ordered locus">Sala_3082</name>
</gene>
<feature type="signal peptide" evidence="1">
    <location>
        <begin position="1"/>
        <end position="19"/>
    </location>
</feature>
<keyword evidence="3" id="KW-1185">Reference proteome</keyword>
<dbReference type="eggNOG" id="COG3126">
    <property type="taxonomic scope" value="Bacteria"/>
</dbReference>
<keyword evidence="2" id="KW-0449">Lipoprotein</keyword>
<dbReference type="KEGG" id="sal:Sala_3082"/>
<proteinExistence type="predicted"/>
<dbReference type="PANTHER" id="PTHR38013:SF1">
    <property type="entry name" value="GLYCOPROTEIN_POLYSACCHARIDE METABOLISM"/>
    <property type="match status" value="1"/>
</dbReference>
<sequence length="141" mass="15269">MVRVTRMLAVGMVAAPLLAACATIPPAEQPVTVTGSITYRERIALPPTARVEIALADVSLADAPSTTVARQSFTADGRQVPFAFSLTVDQRQLDPRHSYAVSARISDASGRLMFITDTRNNVPFDGRRVIDMGMLMLVKTH</sequence>